<geneLocation type="mitochondrion" evidence="19"/>
<feature type="transmembrane region" description="Helical" evidence="17">
    <location>
        <begin position="234"/>
        <end position="255"/>
    </location>
</feature>
<keyword evidence="7 17" id="KW-0679">Respiratory chain</keyword>
<evidence type="ECO:0000256" key="13">
    <source>
        <dbReference type="ARBA" id="ARBA00023075"/>
    </source>
</evidence>
<evidence type="ECO:0000256" key="10">
    <source>
        <dbReference type="ARBA" id="ARBA00022982"/>
    </source>
</evidence>
<keyword evidence="6 17" id="KW-0813">Transport</keyword>
<evidence type="ECO:0000259" key="18">
    <source>
        <dbReference type="Pfam" id="PF00361"/>
    </source>
</evidence>
<comment type="function">
    <text evidence="1">Core subunit of the mitochondrial membrane respiratory chain NADH dehydrogenase (Complex I) that is believed to belong to the minimal assembly required for catalysis. Complex I functions in the transfer of electrons from NADH to the respiratory chain. The immediate electron acceptor for the enzyme is believed to be ubiquinone.</text>
</comment>
<feature type="transmembrane region" description="Helical" evidence="17">
    <location>
        <begin position="102"/>
        <end position="123"/>
    </location>
</feature>
<feature type="transmembrane region" description="Helical" evidence="17">
    <location>
        <begin position="135"/>
        <end position="156"/>
    </location>
</feature>
<evidence type="ECO:0000256" key="5">
    <source>
        <dbReference type="ARBA" id="ARBA00021006"/>
    </source>
</evidence>
<dbReference type="RefSeq" id="YP_009726425.1">
    <property type="nucleotide sequence ID" value="NC_045858.1"/>
</dbReference>
<name>A0A6C0NA64_9HEMI</name>
<evidence type="ECO:0000256" key="3">
    <source>
        <dbReference type="ARBA" id="ARBA00009025"/>
    </source>
</evidence>
<keyword evidence="12 17" id="KW-0520">NAD</keyword>
<feature type="transmembrane region" description="Helical" evidence="17">
    <location>
        <begin position="171"/>
        <end position="194"/>
    </location>
</feature>
<evidence type="ECO:0000256" key="1">
    <source>
        <dbReference type="ARBA" id="ARBA00003257"/>
    </source>
</evidence>
<dbReference type="GO" id="GO:0015990">
    <property type="term" value="P:electron transport coupled proton transport"/>
    <property type="evidence" value="ECO:0007669"/>
    <property type="project" value="TreeGrafter"/>
</dbReference>
<feature type="transmembrane region" description="Helical" evidence="17">
    <location>
        <begin position="7"/>
        <end position="34"/>
    </location>
</feature>
<feature type="transmembrane region" description="Helical" evidence="17">
    <location>
        <begin position="54"/>
        <end position="73"/>
    </location>
</feature>
<feature type="transmembrane region" description="Helical" evidence="17">
    <location>
        <begin position="408"/>
        <end position="432"/>
    </location>
</feature>
<dbReference type="Pfam" id="PF00361">
    <property type="entry name" value="Proton_antipo_M"/>
    <property type="match status" value="1"/>
</dbReference>
<dbReference type="GO" id="GO:0003954">
    <property type="term" value="F:NADH dehydrogenase activity"/>
    <property type="evidence" value="ECO:0007669"/>
    <property type="project" value="TreeGrafter"/>
</dbReference>
<keyword evidence="15 17" id="KW-0472">Membrane</keyword>
<feature type="transmembrane region" description="Helical" evidence="17">
    <location>
        <begin position="262"/>
        <end position="285"/>
    </location>
</feature>
<evidence type="ECO:0000256" key="7">
    <source>
        <dbReference type="ARBA" id="ARBA00022660"/>
    </source>
</evidence>
<dbReference type="InterPro" id="IPR003918">
    <property type="entry name" value="NADH_UbQ_OxRdtase"/>
</dbReference>
<sequence>MMNIFYLFSLIPFIFIYDIYMFQLSFLFLMIMIFKSNFYMFYCSVSYFFGVDFYSYWMLFLLVFIIMMTLFCFNYFNFIIFFFVILVLMLSLKLVFFSMNILMMYMFFEFSLIPLIVLIFGWGYQPERLISGFYLFFYTLFSSLPLLIFIFNLYFYNSFFFDLVLKLNYSFYLNFCLIFSFLVKFPMFMLHFWLPKAHVQAPLFGSMILAGITLKLGGYGMIRFMFMFEDIFFYYGYIWYSLSIYGSLLVSYICLIQSDLKFLIAYSSISHMGLCIMGFSSMLSLGVLGSYLMLICHGFCSSGLFCLAGFYYNYIYSRSFFINKGMMNYFPSMSMFWFFFCSINMSCPPSVNFLSEFLIMNSMISYSSISLFYMFLIFFFVSCFNFYLFSYMNHGKMYFSFSMELGSVMHYMIVFFHMIYLLMFNFYFYFILF</sequence>
<evidence type="ECO:0000256" key="15">
    <source>
        <dbReference type="ARBA" id="ARBA00023136"/>
    </source>
</evidence>
<feature type="transmembrane region" description="Helical" evidence="17">
    <location>
        <begin position="201"/>
        <end position="222"/>
    </location>
</feature>
<feature type="transmembrane region" description="Helical" evidence="17">
    <location>
        <begin position="365"/>
        <end position="388"/>
    </location>
</feature>
<keyword evidence="11 17" id="KW-1133">Transmembrane helix</keyword>
<dbReference type="AlphaFoldDB" id="A0A6C0NA64"/>
<comment type="function">
    <text evidence="17">Core subunit of the mitochondrial membrane respiratory chain NADH dehydrogenase (Complex I) which catalyzes electron transfer from NADH through the respiratory chain, using ubiquinone as an electron acceptor. Essential for the catalytic activity and assembly of complex I.</text>
</comment>
<feature type="domain" description="NADH:quinone oxidoreductase/Mrp antiporter transmembrane" evidence="18">
    <location>
        <begin position="98"/>
        <end position="376"/>
    </location>
</feature>
<gene>
    <name evidence="19" type="primary">ND4</name>
</gene>
<evidence type="ECO:0000256" key="16">
    <source>
        <dbReference type="ARBA" id="ARBA00049551"/>
    </source>
</evidence>
<comment type="similarity">
    <text evidence="3 17">Belongs to the complex I subunit 4 family.</text>
</comment>
<evidence type="ECO:0000256" key="11">
    <source>
        <dbReference type="ARBA" id="ARBA00022989"/>
    </source>
</evidence>
<keyword evidence="9" id="KW-1278">Translocase</keyword>
<evidence type="ECO:0000256" key="2">
    <source>
        <dbReference type="ARBA" id="ARBA00004225"/>
    </source>
</evidence>
<dbReference type="CTD" id="4538"/>
<evidence type="ECO:0000256" key="17">
    <source>
        <dbReference type="RuleBase" id="RU003297"/>
    </source>
</evidence>
<dbReference type="EMBL" id="MG813489">
    <property type="protein sequence ID" value="QHW07516.1"/>
    <property type="molecule type" value="Genomic_DNA"/>
</dbReference>
<comment type="catalytic activity">
    <reaction evidence="16 17">
        <text>a ubiquinone + NADH + 5 H(+)(in) = a ubiquinol + NAD(+) + 4 H(+)(out)</text>
        <dbReference type="Rhea" id="RHEA:29091"/>
        <dbReference type="Rhea" id="RHEA-COMP:9565"/>
        <dbReference type="Rhea" id="RHEA-COMP:9566"/>
        <dbReference type="ChEBI" id="CHEBI:15378"/>
        <dbReference type="ChEBI" id="CHEBI:16389"/>
        <dbReference type="ChEBI" id="CHEBI:17976"/>
        <dbReference type="ChEBI" id="CHEBI:57540"/>
        <dbReference type="ChEBI" id="CHEBI:57945"/>
        <dbReference type="EC" id="7.1.1.2"/>
    </reaction>
</comment>
<dbReference type="GO" id="GO:0042773">
    <property type="term" value="P:ATP synthesis coupled electron transport"/>
    <property type="evidence" value="ECO:0007669"/>
    <property type="project" value="InterPro"/>
</dbReference>
<evidence type="ECO:0000256" key="12">
    <source>
        <dbReference type="ARBA" id="ARBA00023027"/>
    </source>
</evidence>
<dbReference type="EC" id="7.1.1.2" evidence="4 17"/>
<evidence type="ECO:0000256" key="9">
    <source>
        <dbReference type="ARBA" id="ARBA00022967"/>
    </source>
</evidence>
<evidence type="ECO:0000256" key="4">
    <source>
        <dbReference type="ARBA" id="ARBA00012944"/>
    </source>
</evidence>
<evidence type="ECO:0000256" key="14">
    <source>
        <dbReference type="ARBA" id="ARBA00023128"/>
    </source>
</evidence>
<dbReference type="GO" id="GO:0048039">
    <property type="term" value="F:ubiquinone binding"/>
    <property type="evidence" value="ECO:0007669"/>
    <property type="project" value="TreeGrafter"/>
</dbReference>
<protein>
    <recommendedName>
        <fullName evidence="5 17">NADH-ubiquinone oxidoreductase chain 4</fullName>
        <ecNumber evidence="4 17">7.1.1.2</ecNumber>
    </recommendedName>
</protein>
<dbReference type="PANTHER" id="PTHR43507">
    <property type="entry name" value="NADH-UBIQUINONE OXIDOREDUCTASE CHAIN 4"/>
    <property type="match status" value="1"/>
</dbReference>
<dbReference type="PANTHER" id="PTHR43507:SF20">
    <property type="entry name" value="NADH-UBIQUINONE OXIDOREDUCTASE CHAIN 4"/>
    <property type="match status" value="1"/>
</dbReference>
<keyword evidence="8 17" id="KW-0812">Transmembrane</keyword>
<keyword evidence="10 17" id="KW-0249">Electron transport</keyword>
<reference evidence="19" key="2">
    <citation type="journal article" date="2020" name="Int. J. Biol. Macromol.">
        <title>Comparative mitogenomes of six species in the subfamily Iassinae (Hemiptera: Cicadellidae) and phylogenetic analysis.</title>
        <authorList>
            <person name="Wang J."/>
            <person name="Wu Y."/>
            <person name="Dai R."/>
            <person name="Yang M."/>
        </authorList>
    </citation>
    <scope>NUCLEOTIDE SEQUENCE</scope>
</reference>
<feature type="transmembrane region" description="Helical" evidence="17">
    <location>
        <begin position="291"/>
        <end position="314"/>
    </location>
</feature>
<feature type="transmembrane region" description="Helical" evidence="17">
    <location>
        <begin position="78"/>
        <end position="96"/>
    </location>
</feature>
<evidence type="ECO:0000256" key="6">
    <source>
        <dbReference type="ARBA" id="ARBA00022448"/>
    </source>
</evidence>
<reference evidence="19" key="1">
    <citation type="submission" date="2018-01" db="EMBL/GenBank/DDBJ databases">
        <authorList>
            <person name="Dai R.H."/>
            <person name="Wang J.J."/>
        </authorList>
    </citation>
    <scope>NUCLEOTIDE SEQUENCE</scope>
</reference>
<dbReference type="GeneID" id="43961691"/>
<dbReference type="GO" id="GO:0031966">
    <property type="term" value="C:mitochondrial membrane"/>
    <property type="evidence" value="ECO:0007669"/>
    <property type="project" value="UniProtKB-SubCell"/>
</dbReference>
<proteinExistence type="inferred from homology"/>
<dbReference type="PRINTS" id="PR01437">
    <property type="entry name" value="NUOXDRDTASE4"/>
</dbReference>
<comment type="subcellular location">
    <subcellularLocation>
        <location evidence="2 17">Mitochondrion membrane</location>
        <topology evidence="2 17">Multi-pass membrane protein</topology>
    </subcellularLocation>
</comment>
<accession>A0A6C0NA64</accession>
<evidence type="ECO:0000256" key="8">
    <source>
        <dbReference type="ARBA" id="ARBA00022692"/>
    </source>
</evidence>
<dbReference type="GO" id="GO:0008137">
    <property type="term" value="F:NADH dehydrogenase (ubiquinone) activity"/>
    <property type="evidence" value="ECO:0007669"/>
    <property type="project" value="UniProtKB-UniRule"/>
</dbReference>
<dbReference type="InterPro" id="IPR001750">
    <property type="entry name" value="ND/Mrp_TM"/>
</dbReference>
<keyword evidence="13 17" id="KW-0830">Ubiquinone</keyword>
<keyword evidence="14 17" id="KW-0496">Mitochondrion</keyword>
<evidence type="ECO:0000313" key="19">
    <source>
        <dbReference type="EMBL" id="QHW07516.1"/>
    </source>
</evidence>
<organism evidence="19">
    <name type="scientific">Batracomorphus lateprocessus</name>
    <dbReference type="NCBI Taxonomy" id="1962545"/>
    <lineage>
        <taxon>Eukaryota</taxon>
        <taxon>Metazoa</taxon>
        <taxon>Ecdysozoa</taxon>
        <taxon>Arthropoda</taxon>
        <taxon>Hexapoda</taxon>
        <taxon>Insecta</taxon>
        <taxon>Pterygota</taxon>
        <taxon>Neoptera</taxon>
        <taxon>Paraneoptera</taxon>
        <taxon>Hemiptera</taxon>
        <taxon>Auchenorrhyncha</taxon>
        <taxon>Membracoidea</taxon>
        <taxon>Cicadellidae</taxon>
        <taxon>Iassinae</taxon>
        <taxon>Batracomorphus</taxon>
    </lineage>
</organism>